<dbReference type="Proteomes" id="UP000515550">
    <property type="component" value="Chromosome PVBDA_02"/>
</dbReference>
<dbReference type="PROSITE" id="PS00018">
    <property type="entry name" value="EF_HAND_1"/>
    <property type="match status" value="1"/>
</dbReference>
<feature type="compositionally biased region" description="Basic and acidic residues" evidence="1">
    <location>
        <begin position="148"/>
        <end position="160"/>
    </location>
</feature>
<accession>A0A6V7RU69</accession>
<feature type="region of interest" description="Disordered" evidence="1">
    <location>
        <begin position="125"/>
        <end position="162"/>
    </location>
</feature>
<feature type="compositionally biased region" description="Basic and acidic residues" evidence="1">
    <location>
        <begin position="59"/>
        <end position="68"/>
    </location>
</feature>
<evidence type="ECO:0000313" key="4">
    <source>
        <dbReference type="EMBL" id="CAD2084486.1"/>
    </source>
</evidence>
<name>A0A6V7RU69_PLAVN</name>
<feature type="compositionally biased region" description="Polar residues" evidence="1">
    <location>
        <begin position="44"/>
        <end position="55"/>
    </location>
</feature>
<gene>
    <name evidence="4" type="ORF">PVBDA_0200590</name>
</gene>
<keyword evidence="2" id="KW-0472">Membrane</keyword>
<keyword evidence="2" id="KW-1133">Transmembrane helix</keyword>
<feature type="compositionally biased region" description="Basic and acidic residues" evidence="1">
    <location>
        <begin position="195"/>
        <end position="209"/>
    </location>
</feature>
<feature type="compositionally biased region" description="Polar residues" evidence="1">
    <location>
        <begin position="132"/>
        <end position="147"/>
    </location>
</feature>
<feature type="chain" id="PRO_5027727664" evidence="3">
    <location>
        <begin position="19"/>
        <end position="878"/>
    </location>
</feature>
<dbReference type="EMBL" id="LR865380">
    <property type="protein sequence ID" value="CAD2084486.1"/>
    <property type="molecule type" value="Genomic_DNA"/>
</dbReference>
<evidence type="ECO:0000256" key="1">
    <source>
        <dbReference type="SAM" id="MobiDB-lite"/>
    </source>
</evidence>
<feature type="signal peptide" evidence="3">
    <location>
        <begin position="1"/>
        <end position="18"/>
    </location>
</feature>
<dbReference type="AlphaFoldDB" id="A0A6V7RU69"/>
<dbReference type="VEuPathDB" id="PlasmoDB:PVBDA_0200590"/>
<sequence length="878" mass="101858">MKFVFIFIFAIIISIFFSKNIKCFNDVNSNEQKNVQEQNDKGDGSTSAQGNQNADEMNEEHNTKNDKLNEEDDKQYATEMDSTHDNDNDMMDEELYDYDNNETFENDTDYARDDEEKDEVLHNIEQMDSEENMNNNPKKGEQNSNTENELKKNPNEKGNDEYNQDLINFEKEFREVDEDSGDNITMEDIGLNLKNDADKNMNKSDKNDDLASQNENAHNKQNINKNNETKENHDWKGKVYAKENIPPDYKNEMLLGKEHESIKYFFEILTEIFIIIKLGIMHRFTNYLIPLKNIIIHKILNKIEFVFTTILWLHRLGSEHYRDTYGFILIILFILALKYIIKQTTFKIKKKKDDENGVFKNKSNENIYIENLLKRILYKVERKSGIEFEDNNNIDILQHILENTDTLLVNSSIINKENKTIYTDMTSNINNIGVFTYVSTQALKKINYKTDVIINELTGGRPHDLGDIPDDNKTDTYKNLSMNEYDEYDINKMKEHFINYNEYDENYINNKLGYNMMDHHNEFQGLAANFVKKNNDYPFLNGNNNMIRVDNMIYDEAGEEERNDHIGGAVTGLESHIDKNINDNIEGNTIRRSINSSSKISGNMSPYSTGHVGMYGVMSNGKNNNTNEFEENNINSFHLKKTEEESPNSPYMSPYLKGNQKTDLIESNINNSMLNQNDKTNNTNGINNLVNPNEEMDNMNSPPYRYSQNINNNIRDSKEHINNYAPNFMHNKKPSIPLNENNSIHGSIQENSNYHIQGGESSRGPIVPDMNNEEIMTNANIISNYENRQDLPVQPPELVNNLSNNNSSFLNERENGITKLENDNFMNKQNTFPNLAPPPFSYVTPPQQCTENISARNSKYLTQRKERQQIVATKSPFN</sequence>
<dbReference type="InterPro" id="IPR018247">
    <property type="entry name" value="EF_Hand_1_Ca_BS"/>
</dbReference>
<feature type="compositionally biased region" description="Low complexity" evidence="1">
    <location>
        <begin position="214"/>
        <end position="226"/>
    </location>
</feature>
<evidence type="ECO:0000256" key="3">
    <source>
        <dbReference type="SAM" id="SignalP"/>
    </source>
</evidence>
<feature type="region of interest" description="Disordered" evidence="1">
    <location>
        <begin position="34"/>
        <end position="70"/>
    </location>
</feature>
<feature type="transmembrane region" description="Helical" evidence="2">
    <location>
        <begin position="325"/>
        <end position="341"/>
    </location>
</feature>
<keyword evidence="3" id="KW-0732">Signal</keyword>
<evidence type="ECO:0000313" key="5">
    <source>
        <dbReference type="Proteomes" id="UP000515550"/>
    </source>
</evidence>
<keyword evidence="2" id="KW-0812">Transmembrane</keyword>
<feature type="compositionally biased region" description="Basic and acidic residues" evidence="1">
    <location>
        <begin position="227"/>
        <end position="236"/>
    </location>
</feature>
<evidence type="ECO:0000256" key="2">
    <source>
        <dbReference type="SAM" id="Phobius"/>
    </source>
</evidence>
<feature type="region of interest" description="Disordered" evidence="1">
    <location>
        <begin position="195"/>
        <end position="236"/>
    </location>
</feature>
<organism evidence="4 5">
    <name type="scientific">Plasmodium vinckei brucechwatti</name>
    <dbReference type="NCBI Taxonomy" id="119398"/>
    <lineage>
        <taxon>Eukaryota</taxon>
        <taxon>Sar</taxon>
        <taxon>Alveolata</taxon>
        <taxon>Apicomplexa</taxon>
        <taxon>Aconoidasida</taxon>
        <taxon>Haemosporida</taxon>
        <taxon>Plasmodiidae</taxon>
        <taxon>Plasmodium</taxon>
        <taxon>Plasmodium (Vinckeia)</taxon>
    </lineage>
</organism>
<protein>
    <submittedName>
        <fullName evidence="4">Secreted ookinete protein, putative</fullName>
    </submittedName>
</protein>
<reference evidence="4 5" key="1">
    <citation type="submission" date="2020-08" db="EMBL/GenBank/DDBJ databases">
        <authorList>
            <person name="Ramaprasad A."/>
        </authorList>
    </citation>
    <scope>NUCLEOTIDE SEQUENCE [LARGE SCALE GENOMIC DNA]</scope>
</reference>
<proteinExistence type="predicted"/>